<dbReference type="FunFam" id="1.10.340.70:FF:000003">
    <property type="entry name" value="Protein CBG25708"/>
    <property type="match status" value="1"/>
</dbReference>
<feature type="domain" description="Integrase catalytic" evidence="3">
    <location>
        <begin position="168"/>
        <end position="318"/>
    </location>
</feature>
<name>A0A6A4WMT6_AMPAM</name>
<dbReference type="GO" id="GO:0003964">
    <property type="term" value="F:RNA-directed DNA polymerase activity"/>
    <property type="evidence" value="ECO:0007669"/>
    <property type="project" value="UniProtKB-EC"/>
</dbReference>
<dbReference type="GO" id="GO:0015074">
    <property type="term" value="P:DNA integration"/>
    <property type="evidence" value="ECO:0007669"/>
    <property type="project" value="InterPro"/>
</dbReference>
<evidence type="ECO:0000256" key="2">
    <source>
        <dbReference type="SAM" id="MobiDB-lite"/>
    </source>
</evidence>
<protein>
    <recommendedName>
        <fullName evidence="1">RNA-directed DNA polymerase</fullName>
        <ecNumber evidence="1">2.7.7.49</ecNumber>
    </recommendedName>
</protein>
<dbReference type="FunFam" id="3.30.420.10:FF:000063">
    <property type="entry name" value="Retrovirus-related Pol polyprotein from transposon 297-like Protein"/>
    <property type="match status" value="1"/>
</dbReference>
<organism evidence="4 5">
    <name type="scientific">Amphibalanus amphitrite</name>
    <name type="common">Striped barnacle</name>
    <name type="synonym">Balanus amphitrite</name>
    <dbReference type="NCBI Taxonomy" id="1232801"/>
    <lineage>
        <taxon>Eukaryota</taxon>
        <taxon>Metazoa</taxon>
        <taxon>Ecdysozoa</taxon>
        <taxon>Arthropoda</taxon>
        <taxon>Crustacea</taxon>
        <taxon>Multicrustacea</taxon>
        <taxon>Cirripedia</taxon>
        <taxon>Thoracica</taxon>
        <taxon>Thoracicalcarea</taxon>
        <taxon>Balanomorpha</taxon>
        <taxon>Balanoidea</taxon>
        <taxon>Balanidae</taxon>
        <taxon>Amphibalaninae</taxon>
        <taxon>Amphibalanus</taxon>
    </lineage>
</organism>
<dbReference type="Gene3D" id="3.30.420.10">
    <property type="entry name" value="Ribonuclease H-like superfamily/Ribonuclease H"/>
    <property type="match status" value="1"/>
</dbReference>
<reference evidence="4 5" key="1">
    <citation type="submission" date="2019-07" db="EMBL/GenBank/DDBJ databases">
        <title>Draft genome assembly of a fouling barnacle, Amphibalanus amphitrite (Darwin, 1854): The first reference genome for Thecostraca.</title>
        <authorList>
            <person name="Kim W."/>
        </authorList>
    </citation>
    <scope>NUCLEOTIDE SEQUENCE [LARGE SCALE GENOMIC DNA]</scope>
    <source>
        <strain evidence="4">SNU_AA5</strain>
        <tissue evidence="4">Soma without cirri and trophi</tissue>
    </source>
</reference>
<accession>A0A6A4WMT6</accession>
<dbReference type="InterPro" id="IPR036397">
    <property type="entry name" value="RNaseH_sf"/>
</dbReference>
<dbReference type="OrthoDB" id="6382106at2759"/>
<dbReference type="GO" id="GO:0003676">
    <property type="term" value="F:nucleic acid binding"/>
    <property type="evidence" value="ECO:0007669"/>
    <property type="project" value="InterPro"/>
</dbReference>
<gene>
    <name evidence="4" type="primary">K02A2.6_65</name>
    <name evidence="4" type="ORF">FJT64_024104</name>
</gene>
<dbReference type="PANTHER" id="PTHR37984:SF13">
    <property type="entry name" value="RIBONUCLEASE H"/>
    <property type="match status" value="1"/>
</dbReference>
<dbReference type="PROSITE" id="PS50994">
    <property type="entry name" value="INTEGRASE"/>
    <property type="match status" value="1"/>
</dbReference>
<proteinExistence type="predicted"/>
<dbReference type="Pfam" id="PF00665">
    <property type="entry name" value="rve"/>
    <property type="match status" value="1"/>
</dbReference>
<dbReference type="InterPro" id="IPR050951">
    <property type="entry name" value="Retrovirus_Pol_polyprotein"/>
</dbReference>
<keyword evidence="5" id="KW-1185">Reference proteome</keyword>
<dbReference type="Gene3D" id="1.10.340.70">
    <property type="match status" value="1"/>
</dbReference>
<evidence type="ECO:0000259" key="3">
    <source>
        <dbReference type="PROSITE" id="PS50994"/>
    </source>
</evidence>
<comment type="caution">
    <text evidence="4">The sequence shown here is derived from an EMBL/GenBank/DDBJ whole genome shotgun (WGS) entry which is preliminary data.</text>
</comment>
<dbReference type="PANTHER" id="PTHR37984">
    <property type="entry name" value="PROTEIN CBG26694"/>
    <property type="match status" value="1"/>
</dbReference>
<dbReference type="InterPro" id="IPR001584">
    <property type="entry name" value="Integrase_cat-core"/>
</dbReference>
<dbReference type="EC" id="2.7.7.49" evidence="1"/>
<evidence type="ECO:0000256" key="1">
    <source>
        <dbReference type="ARBA" id="ARBA00012493"/>
    </source>
</evidence>
<dbReference type="EMBL" id="VIIS01000899">
    <property type="protein sequence ID" value="KAF0303962.1"/>
    <property type="molecule type" value="Genomic_DNA"/>
</dbReference>
<dbReference type="InterPro" id="IPR041588">
    <property type="entry name" value="Integrase_H2C2"/>
</dbReference>
<dbReference type="AlphaFoldDB" id="A0A6A4WMT6"/>
<dbReference type="SUPFAM" id="SSF53098">
    <property type="entry name" value="Ribonuclease H-like"/>
    <property type="match status" value="1"/>
</dbReference>
<feature type="region of interest" description="Disordered" evidence="2">
    <location>
        <begin position="469"/>
        <end position="512"/>
    </location>
</feature>
<evidence type="ECO:0000313" key="5">
    <source>
        <dbReference type="Proteomes" id="UP000440578"/>
    </source>
</evidence>
<sequence length="512" mass="55528">MFVPGRKIANADGLSRLPLPDTDGEFPVPADVVNLMEEMSHLVTAQQLAIATRRDPVLSAVYRYVQNGWPESPPDAELFHYFRRRSELSLEAGCVMWGCRVLIPPPLRARLMLMLHDGHPGTSAMKRVSRACVWWPGLDSEIEQLVKSCQQCQAHRSVPNVPASPWLFPNRPWQRLHIDYAGPMEGGHWLLIIVDSYSKWVDVHITTSTSAAVTIDRLRQTFACHGLPLVLVSDNATAFASSEFSAFLKGNGIKHLFSPPRHPSSNGQAEAMVKVVKNALRNRTGSLQTRLHRFLLSYRTSPHSSTGRSPAALLFGRPLRTRLDVCKPSLRETVELKQHAWKNARDSHCTDRQFMVGDPVYVCLIPGPGAPWVPGVVTAAGGQICTVQLADGRIFTRHRDHVRPRVCALPSLVPGQADPAQPVPETTTPARSARAPSALEALCAGAPAAQDASSPATVTSEVHPALLPESVAAAPAPPGVPSGSAPVVPPGGAVGTRRSARVRRAPSRYSAS</sequence>
<dbReference type="InterPro" id="IPR012337">
    <property type="entry name" value="RNaseH-like_sf"/>
</dbReference>
<dbReference type="Proteomes" id="UP000440578">
    <property type="component" value="Unassembled WGS sequence"/>
</dbReference>
<feature type="region of interest" description="Disordered" evidence="2">
    <location>
        <begin position="411"/>
        <end position="436"/>
    </location>
</feature>
<evidence type="ECO:0000313" key="4">
    <source>
        <dbReference type="EMBL" id="KAF0303962.1"/>
    </source>
</evidence>
<dbReference type="Pfam" id="PF17921">
    <property type="entry name" value="Integrase_H2C2"/>
    <property type="match status" value="1"/>
</dbReference>